<evidence type="ECO:0000313" key="2">
    <source>
        <dbReference type="EMBL" id="MCQ1538594.1"/>
    </source>
</evidence>
<proteinExistence type="predicted"/>
<keyword evidence="3" id="KW-1185">Reference proteome</keyword>
<reference evidence="2 3" key="1">
    <citation type="submission" date="2019-08" db="EMBL/GenBank/DDBJ databases">
        <authorList>
            <person name="Chen S.-C."/>
            <person name="Lai M.-C."/>
            <person name="You Y.-T."/>
        </authorList>
    </citation>
    <scope>NUCLEOTIDE SEQUENCE [LARGE SCALE GENOMIC DNA]</scope>
    <source>
        <strain evidence="2 3">P2F9704a</strain>
    </source>
</reference>
<dbReference type="Proteomes" id="UP001524383">
    <property type="component" value="Unassembled WGS sequence"/>
</dbReference>
<accession>A0ABD4TI29</accession>
<dbReference type="RefSeq" id="WP_255332546.1">
    <property type="nucleotide sequence ID" value="NZ_VOTZ01000011.1"/>
</dbReference>
<organism evidence="2 3">
    <name type="scientific">Methanocalculus taiwanensis</name>
    <dbReference type="NCBI Taxonomy" id="106207"/>
    <lineage>
        <taxon>Archaea</taxon>
        <taxon>Methanobacteriati</taxon>
        <taxon>Methanobacteriota</taxon>
        <taxon>Stenosarchaea group</taxon>
        <taxon>Methanomicrobia</taxon>
        <taxon>Methanomicrobiales</taxon>
        <taxon>Methanocalculaceae</taxon>
        <taxon>Methanocalculus</taxon>
    </lineage>
</organism>
<name>A0ABD4TI29_9EURY</name>
<feature type="compositionally biased region" description="Basic residues" evidence="1">
    <location>
        <begin position="65"/>
        <end position="80"/>
    </location>
</feature>
<evidence type="ECO:0008006" key="4">
    <source>
        <dbReference type="Google" id="ProtNLM"/>
    </source>
</evidence>
<sequence>MSSSIPGIRKFAGKTYIFERLHTSEAKAKDHLHDLRYWGSRPARMVKITAGKRTIGYAVYARSKNSRSQKRISAGKKRKRGDSVENNGGFI</sequence>
<dbReference type="EMBL" id="VOTZ01000011">
    <property type="protein sequence ID" value="MCQ1538594.1"/>
    <property type="molecule type" value="Genomic_DNA"/>
</dbReference>
<protein>
    <recommendedName>
        <fullName evidence="4">50S ribosomal protein L15e</fullName>
    </recommendedName>
</protein>
<comment type="caution">
    <text evidence="2">The sequence shown here is derived from an EMBL/GenBank/DDBJ whole genome shotgun (WGS) entry which is preliminary data.</text>
</comment>
<evidence type="ECO:0000256" key="1">
    <source>
        <dbReference type="SAM" id="MobiDB-lite"/>
    </source>
</evidence>
<evidence type="ECO:0000313" key="3">
    <source>
        <dbReference type="Proteomes" id="UP001524383"/>
    </source>
</evidence>
<feature type="region of interest" description="Disordered" evidence="1">
    <location>
        <begin position="65"/>
        <end position="91"/>
    </location>
</feature>
<gene>
    <name evidence="2" type="ORF">FTO68_06290</name>
</gene>
<dbReference type="AlphaFoldDB" id="A0ABD4TI29"/>